<gene>
    <name evidence="2" type="ORF">ACGRQ9_06130</name>
</gene>
<keyword evidence="3" id="KW-1185">Reference proteome</keyword>
<evidence type="ECO:0000313" key="2">
    <source>
        <dbReference type="EMBL" id="MFH0265074.1"/>
    </source>
</evidence>
<dbReference type="Proteomes" id="UP001607151">
    <property type="component" value="Unassembled WGS sequence"/>
</dbReference>
<name>A0ABW7IVX9_9VIBR</name>
<evidence type="ECO:0000313" key="3">
    <source>
        <dbReference type="Proteomes" id="UP001607151"/>
    </source>
</evidence>
<evidence type="ECO:0000256" key="1">
    <source>
        <dbReference type="SAM" id="Phobius"/>
    </source>
</evidence>
<keyword evidence="1" id="KW-0812">Transmembrane</keyword>
<reference evidence="2 3" key="1">
    <citation type="submission" date="2024-10" db="EMBL/GenBank/DDBJ databases">
        <authorList>
            <person name="Yibar A."/>
            <person name="Saticioglu I.B."/>
            <person name="Duman M."/>
            <person name="Ajmi N."/>
            <person name="Gurler F."/>
            <person name="Ay H."/>
            <person name="Onuk E."/>
            <person name="Guler S."/>
            <person name="Romalde J.L."/>
        </authorList>
    </citation>
    <scope>NUCLEOTIDE SEQUENCE [LARGE SCALE GENOMIC DNA]</scope>
    <source>
        <strain evidence="2 3">14-MA-B</strain>
    </source>
</reference>
<dbReference type="RefSeq" id="WP_394607467.1">
    <property type="nucleotide sequence ID" value="NZ_JBIHSN010000002.1"/>
</dbReference>
<keyword evidence="1" id="KW-0472">Membrane</keyword>
<keyword evidence="1" id="KW-1133">Transmembrane helix</keyword>
<organism evidence="2 3">
    <name type="scientific">Vibrio rumoiensis</name>
    <dbReference type="NCBI Taxonomy" id="76258"/>
    <lineage>
        <taxon>Bacteria</taxon>
        <taxon>Pseudomonadati</taxon>
        <taxon>Pseudomonadota</taxon>
        <taxon>Gammaproteobacteria</taxon>
        <taxon>Vibrionales</taxon>
        <taxon>Vibrionaceae</taxon>
        <taxon>Vibrio</taxon>
    </lineage>
</organism>
<sequence length="164" mass="18681">MLNKLYIKAVLVIIVLNILLSVLYYLFGHEKTLEVTPQFYPYKVASDTVVGGSSQASLSIVGEKATMSCRLAKSDYLWPYCEMTISLADDIKHGVDLSGYDRVFLDIDYKGVQEETARVRVNFRNFEPKIFNPEDDNTLKYNGIEYHPGFEKGGERLVMISFKC</sequence>
<dbReference type="EMBL" id="JBIHSN010000002">
    <property type="protein sequence ID" value="MFH0265074.1"/>
    <property type="molecule type" value="Genomic_DNA"/>
</dbReference>
<accession>A0ABW7IVX9</accession>
<proteinExistence type="predicted"/>
<comment type="caution">
    <text evidence="2">The sequence shown here is derived from an EMBL/GenBank/DDBJ whole genome shotgun (WGS) entry which is preliminary data.</text>
</comment>
<feature type="transmembrane region" description="Helical" evidence="1">
    <location>
        <begin position="6"/>
        <end position="27"/>
    </location>
</feature>
<protein>
    <submittedName>
        <fullName evidence="2">Uncharacterized protein</fullName>
    </submittedName>
</protein>